<dbReference type="AlphaFoldDB" id="A0A151HGX4"/>
<evidence type="ECO:0000256" key="1">
    <source>
        <dbReference type="SAM" id="MobiDB-lite"/>
    </source>
</evidence>
<organism evidence="2 3">
    <name type="scientific">Toxoplasma gondii TgCatPRC2</name>
    <dbReference type="NCBI Taxonomy" id="1130821"/>
    <lineage>
        <taxon>Eukaryota</taxon>
        <taxon>Sar</taxon>
        <taxon>Alveolata</taxon>
        <taxon>Apicomplexa</taxon>
        <taxon>Conoidasida</taxon>
        <taxon>Coccidia</taxon>
        <taxon>Eucoccidiorida</taxon>
        <taxon>Eimeriorina</taxon>
        <taxon>Sarcocystidae</taxon>
        <taxon>Toxoplasma</taxon>
    </lineage>
</organism>
<feature type="compositionally biased region" description="Basic residues" evidence="1">
    <location>
        <begin position="233"/>
        <end position="243"/>
    </location>
</feature>
<feature type="compositionally biased region" description="Low complexity" evidence="1">
    <location>
        <begin position="49"/>
        <end position="66"/>
    </location>
</feature>
<accession>A0A151HGX4</accession>
<feature type="compositionally biased region" description="Basic and acidic residues" evidence="1">
    <location>
        <begin position="156"/>
        <end position="165"/>
    </location>
</feature>
<name>A0A151HGX4_TOXGO</name>
<feature type="region of interest" description="Disordered" evidence="1">
    <location>
        <begin position="36"/>
        <end position="97"/>
    </location>
</feature>
<evidence type="ECO:0000313" key="2">
    <source>
        <dbReference type="EMBL" id="KYK68570.1"/>
    </source>
</evidence>
<dbReference type="VEuPathDB" id="ToxoDB:TGPRC2_424490"/>
<feature type="compositionally biased region" description="Basic and acidic residues" evidence="1">
    <location>
        <begin position="192"/>
        <end position="209"/>
    </location>
</feature>
<dbReference type="EMBL" id="AHZP02001074">
    <property type="protein sequence ID" value="KYK68570.1"/>
    <property type="molecule type" value="Genomic_DNA"/>
</dbReference>
<proteinExistence type="predicted"/>
<feature type="compositionally biased region" description="Basic and acidic residues" evidence="1">
    <location>
        <begin position="222"/>
        <end position="232"/>
    </location>
</feature>
<dbReference type="Proteomes" id="UP000075225">
    <property type="component" value="Unassembled WGS sequence"/>
</dbReference>
<sequence>MHLGCLHMHAQMESGGVGLSLKLCFFSTRWVAYLRRPKGPGGRRPSSDGKNGSAAGAGWNGSKKGGFWNSILGSPRRPLSPQTPKSRRTKRTAWLRPSAEVPKIKSLSFFLPSLAEPKDPAPGFPPLQSKVQGEDEEDADGGEEAEGGEEAGDAVRQGEERDQAKTHARQRGRGKEIHQSARNGTAKRRTKEHNGERRRSNSRKPRDAFAHTQRQGLATSPPKEKRNVDAKKRRERREKKVRRTGSPDSQQRPGVYVQLERGVEDEAGGRRRRRESAEAEETGAEGQSRIQVRSEEDEGANVRDRKKEKPI</sequence>
<gene>
    <name evidence="2" type="ORF">TGPRC2_424490</name>
</gene>
<protein>
    <submittedName>
        <fullName evidence="2">Uncharacterized protein</fullName>
    </submittedName>
</protein>
<feature type="region of interest" description="Disordered" evidence="1">
    <location>
        <begin position="116"/>
        <end position="311"/>
    </location>
</feature>
<feature type="compositionally biased region" description="Basic and acidic residues" evidence="1">
    <location>
        <begin position="300"/>
        <end position="311"/>
    </location>
</feature>
<evidence type="ECO:0000313" key="3">
    <source>
        <dbReference type="Proteomes" id="UP000075225"/>
    </source>
</evidence>
<reference evidence="3" key="1">
    <citation type="submission" date="2016-03" db="EMBL/GenBank/DDBJ databases">
        <authorList>
            <person name="Sibley D."/>
            <person name="Venepally P."/>
            <person name="Karamycheva S."/>
            <person name="Hadjithomas M."/>
            <person name="Khan A."/>
            <person name="Brunk B."/>
            <person name="Roos D."/>
            <person name="Caler E."/>
            <person name="Lorenzi H."/>
        </authorList>
    </citation>
    <scope>NUCLEOTIDE SEQUENCE [LARGE SCALE GENOMIC DNA]</scope>
    <source>
        <strain evidence="3">TgCatPRC2</strain>
    </source>
</reference>
<feature type="compositionally biased region" description="Acidic residues" evidence="1">
    <location>
        <begin position="134"/>
        <end position="152"/>
    </location>
</feature>
<comment type="caution">
    <text evidence="2">The sequence shown here is derived from an EMBL/GenBank/DDBJ whole genome shotgun (WGS) entry which is preliminary data.</text>
</comment>